<dbReference type="SUPFAM" id="SSF50978">
    <property type="entry name" value="WD40 repeat-like"/>
    <property type="match status" value="1"/>
</dbReference>
<feature type="compositionally biased region" description="Low complexity" evidence="1">
    <location>
        <begin position="1415"/>
        <end position="1425"/>
    </location>
</feature>
<dbReference type="Pfam" id="PF12234">
    <property type="entry name" value="Rav1p_C"/>
    <property type="match status" value="1"/>
</dbReference>
<dbReference type="PANTHER" id="PTHR13950:SF9">
    <property type="entry name" value="RABCONNECTIN-3A"/>
    <property type="match status" value="1"/>
</dbReference>
<dbReference type="Gene3D" id="2.130.10.10">
    <property type="entry name" value="YVTN repeat-like/Quinoprotein amine dehydrogenase"/>
    <property type="match status" value="1"/>
</dbReference>
<evidence type="ECO:0000313" key="4">
    <source>
        <dbReference type="Proteomes" id="UP001562354"/>
    </source>
</evidence>
<feature type="region of interest" description="Disordered" evidence="1">
    <location>
        <begin position="134"/>
        <end position="154"/>
    </location>
</feature>
<dbReference type="InterPro" id="IPR036322">
    <property type="entry name" value="WD40_repeat_dom_sf"/>
</dbReference>
<keyword evidence="4" id="KW-1185">Reference proteome</keyword>
<dbReference type="InterPro" id="IPR015943">
    <property type="entry name" value="WD40/YVTN_repeat-like_dom_sf"/>
</dbReference>
<dbReference type="SMART" id="SM00320">
    <property type="entry name" value="WD40"/>
    <property type="match status" value="3"/>
</dbReference>
<gene>
    <name evidence="3" type="ORF">AAFC00_004283</name>
</gene>
<evidence type="ECO:0000313" key="3">
    <source>
        <dbReference type="EMBL" id="KAL1306181.1"/>
    </source>
</evidence>
<dbReference type="EMBL" id="JBFMKM010000005">
    <property type="protein sequence ID" value="KAL1306181.1"/>
    <property type="molecule type" value="Genomic_DNA"/>
</dbReference>
<feature type="region of interest" description="Disordered" evidence="1">
    <location>
        <begin position="877"/>
        <end position="901"/>
    </location>
</feature>
<feature type="compositionally biased region" description="Basic and acidic residues" evidence="1">
    <location>
        <begin position="1447"/>
        <end position="1462"/>
    </location>
</feature>
<dbReference type="InterPro" id="IPR052208">
    <property type="entry name" value="DmX-like/RAVE_component"/>
</dbReference>
<feature type="region of interest" description="Disordered" evidence="1">
    <location>
        <begin position="1341"/>
        <end position="1485"/>
    </location>
</feature>
<name>A0ABR3PJ57_9PEZI</name>
<protein>
    <recommendedName>
        <fullName evidence="2">RAVE complex protein Rav1 C-terminal domain-containing protein</fullName>
    </recommendedName>
</protein>
<dbReference type="RefSeq" id="XP_069202454.1">
    <property type="nucleotide sequence ID" value="XM_069343902.1"/>
</dbReference>
<proteinExistence type="predicted"/>
<dbReference type="Pfam" id="PF00400">
    <property type="entry name" value="WD40"/>
    <property type="match status" value="1"/>
</dbReference>
<sequence>MQAILPGKPQAQLQAACTGSWEGQLVVAYISGNAIVICNAPDCLLQTIYHDDLTEDGLVAITYHNESGKIAVASTTTVYVYALREEIKGDLRWSFHLSLPLPGDDDKKDQIRTLSWGSDEELLVGSRKLTLFSTHLPSSPSSPDQTSTGKSKTKSEQLVWTKALPSPVTQAAFSPSTSLLATTSLHDRLVKIWRRLSLEPPSFDYTYLPHPTTVTHLEWRPTASGFVGDEDVLYTTCADGKLRVWKADAPHNIEILSLHAELDMFKVIQPKDTPSNESIQRRYSFLIPSHVFNAAAAHVLEGEFQRAESRHALEYLKELASREPDVAVVMDDQGHMSAWGLENVACKRRNSIVARSDFFHAAHIEDASLAFEPADTPFEDNASIYCFSIPESPGEIAILLHHFDGRIQWWQASIQRLFSPSPRSHPMRNLANWTGHSSAIKKAIRTASGKALISRTVRDETIVWERKATKAGTALHRRSKAKLDEHIHRTILLRDGDFVVFLHHESLSLWDARCSLLIETARCKYEIEGKPIAFLILPQADVSNAIMHLATVSTSMHGIVWELHLPSPDSQQNGYTSKTTSAVSLRQFCTFQLDPIDNLSYFLPVDPAGSGPAISGFLDSFAQDTAISWTSTGLLQTWTAKIDPVRSSVDWLNLAKVETGVREPSLGSGTSIRKAALVDKSRSTLTIWDTRNGRLDYEETFPNQIIQDLDWASTPDNQSILAIGFAHSVFVYTQLRYDYVDERPAWTRIKEVGIRHLTPHPIGDSVWLGSGNLVVGTGTQLFVVSSAINPKTDLSPDLRASAPHKPSDNIHDVVRALNGPLPVFHPQFISQCVLAGKMNMVHRILLALHKTLKFYTEGEPLDSFQGTSIDDYMANPEDDANGAARPHKRYNVLEPDDDEPATVTEDVSVALTSLLAEKSIPQLSSTEQFGLAVMVECIGEVEKHRRSIDENAARFLLFWRGALARSRQSHSRQHDPTVSGSSITWREMVWAYHSSSHDILVATITSHYKGRLEWSHAKGTGMFMWLTDREALLAQFEAIARNAYTSSEPKNPVDCSLYYLALRKKAVLQGLWRIATWSREQGATTRLLKNDFSDPRWKTAAAKNAYALMGKRRFEYAAAFFLLGDDLKSAIGVLSNQLGDTQLAIAVARVYGGDDSPILKTFLQIKVLPAAVQAGDRWQATWCYWLLGQRSLAVRALVSPLHSLLDPPSTPAKSLRAKSFLNDDPALVVLYKQLREKSLQTLKGALMITGREEWDFITKTANLLLRMGCDVLALDLVRNWEFLQQQVPRPTDGEREESVAELPGCVSNRSSLQDYEMDPRKLLRRRSSMVVADLPETLRSTVSRTQSSILDGWNEPTSNKQDTPIVPSMLDGWGEPAATSQKAPVRSALDDWGIGPEPVASGAAPKSMLDDWDSSARSITSASTTVQGQGANRKDDSTDTTSSATSEAKDKNSNGKKDDDNKPPPPPPTQFNEPDPNSLLDSFGF</sequence>
<dbReference type="InterPro" id="IPR022033">
    <property type="entry name" value="Rav1p_C"/>
</dbReference>
<organism evidence="3 4">
    <name type="scientific">Neodothiora populina</name>
    <dbReference type="NCBI Taxonomy" id="2781224"/>
    <lineage>
        <taxon>Eukaryota</taxon>
        <taxon>Fungi</taxon>
        <taxon>Dikarya</taxon>
        <taxon>Ascomycota</taxon>
        <taxon>Pezizomycotina</taxon>
        <taxon>Dothideomycetes</taxon>
        <taxon>Dothideomycetidae</taxon>
        <taxon>Dothideales</taxon>
        <taxon>Dothioraceae</taxon>
        <taxon>Neodothiora</taxon>
    </lineage>
</organism>
<evidence type="ECO:0000259" key="2">
    <source>
        <dbReference type="Pfam" id="PF12234"/>
    </source>
</evidence>
<dbReference type="InterPro" id="IPR001680">
    <property type="entry name" value="WD40_rpt"/>
</dbReference>
<dbReference type="Proteomes" id="UP001562354">
    <property type="component" value="Unassembled WGS sequence"/>
</dbReference>
<accession>A0ABR3PJ57</accession>
<feature type="compositionally biased region" description="Polar residues" evidence="1">
    <location>
        <begin position="1341"/>
        <end position="1362"/>
    </location>
</feature>
<evidence type="ECO:0000256" key="1">
    <source>
        <dbReference type="SAM" id="MobiDB-lite"/>
    </source>
</evidence>
<dbReference type="PANTHER" id="PTHR13950">
    <property type="entry name" value="RABCONNECTIN-RELATED"/>
    <property type="match status" value="1"/>
</dbReference>
<feature type="domain" description="RAVE complex protein Rav1 C-terminal" evidence="2">
    <location>
        <begin position="633"/>
        <end position="1276"/>
    </location>
</feature>
<comment type="caution">
    <text evidence="3">The sequence shown here is derived from an EMBL/GenBank/DDBJ whole genome shotgun (WGS) entry which is preliminary data.</text>
</comment>
<dbReference type="GeneID" id="95977983"/>
<reference evidence="3 4" key="1">
    <citation type="submission" date="2024-07" db="EMBL/GenBank/DDBJ databases">
        <title>Draft sequence of the Neodothiora populina.</title>
        <authorList>
            <person name="Drown D.D."/>
            <person name="Schuette U.S."/>
            <person name="Buechlein A.B."/>
            <person name="Rusch D.R."/>
            <person name="Winton L.W."/>
            <person name="Adams G.A."/>
        </authorList>
    </citation>
    <scope>NUCLEOTIDE SEQUENCE [LARGE SCALE GENOMIC DNA]</scope>
    <source>
        <strain evidence="3 4">CPC 39397</strain>
    </source>
</reference>